<dbReference type="Pfam" id="PF00561">
    <property type="entry name" value="Abhydrolase_1"/>
    <property type="match status" value="1"/>
</dbReference>
<keyword evidence="2" id="KW-0378">Hydrolase</keyword>
<dbReference type="PRINTS" id="PR00111">
    <property type="entry name" value="ABHYDROLASE"/>
</dbReference>
<reference evidence="2 3" key="1">
    <citation type="journal article" date="2018" name="Genome Announc.">
        <title>Ignatzschineria cameli sp. nov., isolated from necrotic foot tissue of dromedaries (Camelus dromedarius) and associated maggots (Wohlfahrtia species) in Dubai.</title>
        <authorList>
            <person name="Tsang C.C."/>
            <person name="Tang J.Y."/>
            <person name="Fong J.Y."/>
            <person name="Kinne J."/>
            <person name="Lee H.H."/>
            <person name="Joseph M."/>
            <person name="Jose S."/>
            <person name="Schuster R.K."/>
            <person name="Tang Y."/>
            <person name="Sivakumar S."/>
            <person name="Chen J.H."/>
            <person name="Teng J.L."/>
            <person name="Lau S.K."/>
            <person name="Wernery U."/>
            <person name="Woo P.C."/>
        </authorList>
    </citation>
    <scope>NUCLEOTIDE SEQUENCE [LARGE SCALE GENOMIC DNA]</scope>
    <source>
        <strain evidence="2 3">KCTC 22643</strain>
    </source>
</reference>
<sequence length="273" mass="30715">MIERRRDFMNQVEYQFAPKSGIEYLEKKGEGTPFLLLHGISSGAYSWIKQLQDREISAHLIAWNAPGYGKSEKLMTDTPLALDYADRLFALINELGLERIILVGHSLGAMMATAFAAKYPQYLERVQLIAPAQGYAKEEESVKAEVYQRRPKLLARLGKLGMAEERGPYLLGNPSAENMDIVREVSQRLTMDGFTNASHLLAYDSIDRALSQIDPQLEIDLYFGLKDGITPPEGMHALKTRHSRLNLVEVADAGHLAYIDAPLFFKERLFGLI</sequence>
<protein>
    <submittedName>
        <fullName evidence="2">Alpha/beta hydrolase</fullName>
    </submittedName>
</protein>
<dbReference type="InterPro" id="IPR000073">
    <property type="entry name" value="AB_hydrolase_1"/>
</dbReference>
<proteinExistence type="predicted"/>
<dbReference type="AlphaFoldDB" id="A0A2U2AIA7"/>
<dbReference type="InterPro" id="IPR050266">
    <property type="entry name" value="AB_hydrolase_sf"/>
</dbReference>
<organism evidence="2 3">
    <name type="scientific">Ignatzschineria indica</name>
    <dbReference type="NCBI Taxonomy" id="472583"/>
    <lineage>
        <taxon>Bacteria</taxon>
        <taxon>Pseudomonadati</taxon>
        <taxon>Pseudomonadota</taxon>
        <taxon>Gammaproteobacteria</taxon>
        <taxon>Cardiobacteriales</taxon>
        <taxon>Ignatzschineriaceae</taxon>
        <taxon>Ignatzschineria</taxon>
    </lineage>
</organism>
<dbReference type="EMBL" id="QEWR01000007">
    <property type="protein sequence ID" value="PWD82319.1"/>
    <property type="molecule type" value="Genomic_DNA"/>
</dbReference>
<comment type="caution">
    <text evidence="2">The sequence shown here is derived from an EMBL/GenBank/DDBJ whole genome shotgun (WGS) entry which is preliminary data.</text>
</comment>
<evidence type="ECO:0000313" key="2">
    <source>
        <dbReference type="EMBL" id="PWD82319.1"/>
    </source>
</evidence>
<dbReference type="SUPFAM" id="SSF53474">
    <property type="entry name" value="alpha/beta-Hydrolases"/>
    <property type="match status" value="1"/>
</dbReference>
<gene>
    <name evidence="2" type="ORF">DC082_09730</name>
</gene>
<dbReference type="Gene3D" id="3.40.50.1820">
    <property type="entry name" value="alpha/beta hydrolase"/>
    <property type="match status" value="1"/>
</dbReference>
<dbReference type="GO" id="GO:0016787">
    <property type="term" value="F:hydrolase activity"/>
    <property type="evidence" value="ECO:0007669"/>
    <property type="project" value="UniProtKB-KW"/>
</dbReference>
<accession>A0A2U2AIA7</accession>
<dbReference type="PANTHER" id="PTHR43798:SF33">
    <property type="entry name" value="HYDROLASE, PUTATIVE (AFU_ORTHOLOGUE AFUA_2G14860)-RELATED"/>
    <property type="match status" value="1"/>
</dbReference>
<dbReference type="PANTHER" id="PTHR43798">
    <property type="entry name" value="MONOACYLGLYCEROL LIPASE"/>
    <property type="match status" value="1"/>
</dbReference>
<evidence type="ECO:0000313" key="3">
    <source>
        <dbReference type="Proteomes" id="UP000244948"/>
    </source>
</evidence>
<dbReference type="InterPro" id="IPR029058">
    <property type="entry name" value="AB_hydrolase_fold"/>
</dbReference>
<feature type="domain" description="AB hydrolase-1" evidence="1">
    <location>
        <begin position="33"/>
        <end position="262"/>
    </location>
</feature>
<keyword evidence="3" id="KW-1185">Reference proteome</keyword>
<dbReference type="GO" id="GO:0016020">
    <property type="term" value="C:membrane"/>
    <property type="evidence" value="ECO:0007669"/>
    <property type="project" value="TreeGrafter"/>
</dbReference>
<evidence type="ECO:0000259" key="1">
    <source>
        <dbReference type="Pfam" id="PF00561"/>
    </source>
</evidence>
<dbReference type="Proteomes" id="UP000244948">
    <property type="component" value="Unassembled WGS sequence"/>
</dbReference>
<name>A0A2U2AIA7_9GAMM</name>